<dbReference type="PROSITE" id="PS01079">
    <property type="entry name" value="MOCF_BIOSYNTHESIS_2"/>
    <property type="match status" value="1"/>
</dbReference>
<keyword evidence="6" id="KW-0479">Metal-binding</keyword>
<evidence type="ECO:0000313" key="9">
    <source>
        <dbReference type="Proteomes" id="UP000028012"/>
    </source>
</evidence>
<evidence type="ECO:0000256" key="2">
    <source>
        <dbReference type="ARBA" id="ARBA00005046"/>
    </source>
</evidence>
<dbReference type="InterPro" id="IPR036135">
    <property type="entry name" value="MoeA_linker/N_sf"/>
</dbReference>
<dbReference type="HOGENOM" id="CLU_010186_7_0_6"/>
<organism evidence="8 9">
    <name type="scientific">Xanthomonas axonopodis pv. vasculorum</name>
    <dbReference type="NCBI Taxonomy" id="325777"/>
    <lineage>
        <taxon>Bacteria</taxon>
        <taxon>Pseudomonadati</taxon>
        <taxon>Pseudomonadota</taxon>
        <taxon>Gammaproteobacteria</taxon>
        <taxon>Lysobacterales</taxon>
        <taxon>Lysobacteraceae</taxon>
        <taxon>Xanthomonas</taxon>
    </lineage>
</organism>
<evidence type="ECO:0000313" key="8">
    <source>
        <dbReference type="EMBL" id="KGE50598.1"/>
    </source>
</evidence>
<dbReference type="EC" id="2.10.1.1" evidence="6"/>
<dbReference type="GO" id="GO:0061599">
    <property type="term" value="F:molybdopterin molybdotransferase activity"/>
    <property type="evidence" value="ECO:0007669"/>
    <property type="project" value="UniProtKB-UniRule"/>
</dbReference>
<dbReference type="SUPFAM" id="SSF63882">
    <property type="entry name" value="MoeA N-terminal region -like"/>
    <property type="match status" value="1"/>
</dbReference>
<dbReference type="SMART" id="SM00852">
    <property type="entry name" value="MoCF_biosynth"/>
    <property type="match status" value="1"/>
</dbReference>
<keyword evidence="4 6" id="KW-0501">Molybdenum cofactor biosynthesis</keyword>
<gene>
    <name evidence="8" type="ORF">GW15_0219910</name>
</gene>
<evidence type="ECO:0000256" key="6">
    <source>
        <dbReference type="RuleBase" id="RU365090"/>
    </source>
</evidence>
<dbReference type="InterPro" id="IPR001453">
    <property type="entry name" value="MoaB/Mog_dom"/>
</dbReference>
<dbReference type="InterPro" id="IPR038987">
    <property type="entry name" value="MoeA-like"/>
</dbReference>
<dbReference type="Gene3D" id="2.40.340.10">
    <property type="entry name" value="MoeA, C-terminal, domain IV"/>
    <property type="match status" value="1"/>
</dbReference>
<comment type="function">
    <text evidence="1 6">Catalyzes the insertion of molybdate into adenylated molybdopterin with the concomitant release of AMP.</text>
</comment>
<dbReference type="Pfam" id="PF03454">
    <property type="entry name" value="MoeA_C"/>
    <property type="match status" value="1"/>
</dbReference>
<dbReference type="GO" id="GO:0046872">
    <property type="term" value="F:metal ion binding"/>
    <property type="evidence" value="ECO:0007669"/>
    <property type="project" value="UniProtKB-UniRule"/>
</dbReference>
<dbReference type="EMBL" id="JPHD02000123">
    <property type="protein sequence ID" value="KGE50598.1"/>
    <property type="molecule type" value="Genomic_DNA"/>
</dbReference>
<accession>A0A098PVF8</accession>
<dbReference type="InterPro" id="IPR005111">
    <property type="entry name" value="MoeA_C_domain_IV"/>
</dbReference>
<comment type="similarity">
    <text evidence="3 6">Belongs to the MoeA family.</text>
</comment>
<keyword evidence="6" id="KW-0808">Transferase</keyword>
<dbReference type="Gene3D" id="3.90.105.10">
    <property type="entry name" value="Molybdopterin biosynthesis moea protein, domain 2"/>
    <property type="match status" value="1"/>
</dbReference>
<dbReference type="InterPro" id="IPR008284">
    <property type="entry name" value="MoCF_biosynth_CS"/>
</dbReference>
<dbReference type="CDD" id="cd00887">
    <property type="entry name" value="MoeA"/>
    <property type="match status" value="1"/>
</dbReference>
<keyword evidence="6" id="KW-0460">Magnesium</keyword>
<sequence>MVGTVLHMISYAEALVLVHAHVATLASEWVASADAEDRVLADALSSQAELPPFDNSAMDGFALATAGMGALAASEHVVSGTVAAGRNAGAAAIGTACEIMTGAGVPPGADAVVPIEQVQILEHDGERPSRIRLRQPVRAGQHIRRRGEDVRLHDRVIDAGTVLRGAHLMLLAGLGCARVQVVRRPRVALIATGRELIGDPAQPLQPGQIRDGTSSYLLAQLHAAGADVVWRGQVGDDDAGFDAALAQARHAGADLILSTGAVSRGRYDFIPDALARHAAEVLFHRVAVRPGKPVLLARFGDGALYVGLPGNPMASAAGLRFFVEPALRGWLGMPVERGLRVALAAPMPARPIWRQHLWARLLCSAAGQLSVQILPQQESFRVAPLLQANVWAVLEPQDEGAAASTHAEVFGLGHLQPAAPAIAP</sequence>
<evidence type="ECO:0000256" key="4">
    <source>
        <dbReference type="ARBA" id="ARBA00023150"/>
    </source>
</evidence>
<dbReference type="Proteomes" id="UP000028012">
    <property type="component" value="Unassembled WGS sequence"/>
</dbReference>
<dbReference type="STRING" id="325777.GW15_0219910"/>
<feature type="domain" description="MoaB/Mog" evidence="7">
    <location>
        <begin position="188"/>
        <end position="329"/>
    </location>
</feature>
<dbReference type="Gene3D" id="3.40.980.10">
    <property type="entry name" value="MoaB/Mog-like domain"/>
    <property type="match status" value="1"/>
</dbReference>
<dbReference type="eggNOG" id="COG0303">
    <property type="taxonomic scope" value="Bacteria"/>
</dbReference>
<evidence type="ECO:0000256" key="1">
    <source>
        <dbReference type="ARBA" id="ARBA00002901"/>
    </source>
</evidence>
<evidence type="ECO:0000256" key="5">
    <source>
        <dbReference type="ARBA" id="ARBA00047317"/>
    </source>
</evidence>
<dbReference type="GeneID" id="58003370"/>
<evidence type="ECO:0000259" key="7">
    <source>
        <dbReference type="SMART" id="SM00852"/>
    </source>
</evidence>
<dbReference type="PANTHER" id="PTHR10192:SF5">
    <property type="entry name" value="GEPHYRIN"/>
    <property type="match status" value="1"/>
</dbReference>
<comment type="pathway">
    <text evidence="2 6">Cofactor biosynthesis; molybdopterin biosynthesis.</text>
</comment>
<dbReference type="PANTHER" id="PTHR10192">
    <property type="entry name" value="MOLYBDOPTERIN BIOSYNTHESIS PROTEIN"/>
    <property type="match status" value="1"/>
</dbReference>
<keyword evidence="6" id="KW-0500">Molybdenum</keyword>
<dbReference type="InterPro" id="IPR036688">
    <property type="entry name" value="MoeA_C_domain_IV_sf"/>
</dbReference>
<comment type="catalytic activity">
    <reaction evidence="5">
        <text>adenylyl-molybdopterin + molybdate = Mo-molybdopterin + AMP + H(+)</text>
        <dbReference type="Rhea" id="RHEA:35047"/>
        <dbReference type="ChEBI" id="CHEBI:15378"/>
        <dbReference type="ChEBI" id="CHEBI:36264"/>
        <dbReference type="ChEBI" id="CHEBI:62727"/>
        <dbReference type="ChEBI" id="CHEBI:71302"/>
        <dbReference type="ChEBI" id="CHEBI:456215"/>
        <dbReference type="EC" id="2.10.1.1"/>
    </reaction>
</comment>
<dbReference type="GO" id="GO:0006777">
    <property type="term" value="P:Mo-molybdopterin cofactor biosynthetic process"/>
    <property type="evidence" value="ECO:0007669"/>
    <property type="project" value="UniProtKB-UniRule"/>
</dbReference>
<dbReference type="Gene3D" id="2.170.190.11">
    <property type="entry name" value="Molybdopterin biosynthesis moea protein, domain 3"/>
    <property type="match status" value="1"/>
</dbReference>
<name>A0A098PVF8_9XANT</name>
<dbReference type="InterPro" id="IPR005110">
    <property type="entry name" value="MoeA_linker/N"/>
</dbReference>
<dbReference type="FunFam" id="3.40.980.10:FF:000023">
    <property type="entry name" value="Molybdenum cofactor biosynthesis protein"/>
    <property type="match status" value="1"/>
</dbReference>
<comment type="cofactor">
    <cofactor evidence="6">
        <name>Mg(2+)</name>
        <dbReference type="ChEBI" id="CHEBI:18420"/>
    </cofactor>
</comment>
<dbReference type="InterPro" id="IPR036425">
    <property type="entry name" value="MoaB/Mog-like_dom_sf"/>
</dbReference>
<dbReference type="UniPathway" id="UPA00344"/>
<dbReference type="Pfam" id="PF03453">
    <property type="entry name" value="MoeA_N"/>
    <property type="match status" value="1"/>
</dbReference>
<dbReference type="GO" id="GO:0005829">
    <property type="term" value="C:cytosol"/>
    <property type="evidence" value="ECO:0007669"/>
    <property type="project" value="TreeGrafter"/>
</dbReference>
<reference evidence="8 9" key="1">
    <citation type="submission" date="2014-09" db="EMBL/GenBank/DDBJ databases">
        <title>A draft genome sequence for Xanthomonas axonopodis pv. vasculorum NCPPB 900.</title>
        <authorList>
            <person name="Harrison J."/>
            <person name="Studholme D.J."/>
        </authorList>
    </citation>
    <scope>NUCLEOTIDE SEQUENCE [LARGE SCALE GENOMIC DNA]</scope>
    <source>
        <strain evidence="8 9">NCPPB 900</strain>
    </source>
</reference>
<protein>
    <recommendedName>
        <fullName evidence="6">Molybdopterin molybdenumtransferase</fullName>
        <ecNumber evidence="6">2.10.1.1</ecNumber>
    </recommendedName>
</protein>
<dbReference type="Pfam" id="PF00994">
    <property type="entry name" value="MoCF_biosynth"/>
    <property type="match status" value="1"/>
</dbReference>
<dbReference type="SUPFAM" id="SSF63867">
    <property type="entry name" value="MoeA C-terminal domain-like"/>
    <property type="match status" value="1"/>
</dbReference>
<dbReference type="AlphaFoldDB" id="A0A098PVF8"/>
<proteinExistence type="inferred from homology"/>
<dbReference type="RefSeq" id="WP_134812662.1">
    <property type="nucleotide sequence ID" value="NZ_CP053649.1"/>
</dbReference>
<evidence type="ECO:0000256" key="3">
    <source>
        <dbReference type="ARBA" id="ARBA00010763"/>
    </source>
</evidence>
<comment type="caution">
    <text evidence="8">The sequence shown here is derived from an EMBL/GenBank/DDBJ whole genome shotgun (WGS) entry which is preliminary data.</text>
</comment>
<dbReference type="SUPFAM" id="SSF53218">
    <property type="entry name" value="Molybdenum cofactor biosynthesis proteins"/>
    <property type="match status" value="1"/>
</dbReference>